<gene>
    <name evidence="2" type="ORF">COLO4_33190</name>
</gene>
<reference evidence="3" key="1">
    <citation type="submission" date="2013-09" db="EMBL/GenBank/DDBJ databases">
        <title>Corchorus olitorius genome sequencing.</title>
        <authorList>
            <person name="Alam M."/>
            <person name="Haque M.S."/>
            <person name="Islam M.S."/>
            <person name="Emdad E.M."/>
            <person name="Islam M.M."/>
            <person name="Ahmed B."/>
            <person name="Halim A."/>
            <person name="Hossen Q.M.M."/>
            <person name="Hossain M.Z."/>
            <person name="Ahmed R."/>
            <person name="Khan M.M."/>
            <person name="Islam R."/>
            <person name="Rashid M.M."/>
            <person name="Khan S.A."/>
            <person name="Rahman M.S."/>
            <person name="Alam M."/>
            <person name="Yahiya A.S."/>
            <person name="Khan M.S."/>
            <person name="Azam M.S."/>
            <person name="Haque T."/>
            <person name="Lashkar M.Z.H."/>
            <person name="Akhand A.I."/>
            <person name="Morshed G."/>
            <person name="Roy S."/>
            <person name="Uddin K.S."/>
            <person name="Rabeya T."/>
            <person name="Hossain A.S."/>
            <person name="Chowdhury A."/>
            <person name="Snigdha A.R."/>
            <person name="Mortoza M.S."/>
            <person name="Matin S.A."/>
            <person name="Hoque S.M.E."/>
            <person name="Islam M.K."/>
            <person name="Roy D.K."/>
            <person name="Haider R."/>
            <person name="Moosa M.M."/>
            <person name="Elias S.M."/>
            <person name="Hasan A.M."/>
            <person name="Jahan S."/>
            <person name="Shafiuddin M."/>
            <person name="Mahmood N."/>
            <person name="Shommy N.S."/>
        </authorList>
    </citation>
    <scope>NUCLEOTIDE SEQUENCE [LARGE SCALE GENOMIC DNA]</scope>
    <source>
        <strain evidence="3">cv. O-4</strain>
    </source>
</reference>
<dbReference type="AlphaFoldDB" id="A0A1R3GVW9"/>
<name>A0A1R3GVW9_9ROSI</name>
<dbReference type="OrthoDB" id="1933881at2759"/>
<feature type="region of interest" description="Disordered" evidence="1">
    <location>
        <begin position="52"/>
        <end position="74"/>
    </location>
</feature>
<evidence type="ECO:0000256" key="1">
    <source>
        <dbReference type="SAM" id="MobiDB-lite"/>
    </source>
</evidence>
<evidence type="ECO:0000313" key="3">
    <source>
        <dbReference type="Proteomes" id="UP000187203"/>
    </source>
</evidence>
<organism evidence="2 3">
    <name type="scientific">Corchorus olitorius</name>
    <dbReference type="NCBI Taxonomy" id="93759"/>
    <lineage>
        <taxon>Eukaryota</taxon>
        <taxon>Viridiplantae</taxon>
        <taxon>Streptophyta</taxon>
        <taxon>Embryophyta</taxon>
        <taxon>Tracheophyta</taxon>
        <taxon>Spermatophyta</taxon>
        <taxon>Magnoliopsida</taxon>
        <taxon>eudicotyledons</taxon>
        <taxon>Gunneridae</taxon>
        <taxon>Pentapetalae</taxon>
        <taxon>rosids</taxon>
        <taxon>malvids</taxon>
        <taxon>Malvales</taxon>
        <taxon>Malvaceae</taxon>
        <taxon>Grewioideae</taxon>
        <taxon>Apeibeae</taxon>
        <taxon>Corchorus</taxon>
    </lineage>
</organism>
<dbReference type="Proteomes" id="UP000187203">
    <property type="component" value="Unassembled WGS sequence"/>
</dbReference>
<dbReference type="EMBL" id="AWUE01021452">
    <property type="protein sequence ID" value="OMO62187.1"/>
    <property type="molecule type" value="Genomic_DNA"/>
</dbReference>
<keyword evidence="3" id="KW-1185">Reference proteome</keyword>
<protein>
    <submittedName>
        <fullName evidence="2">Uncharacterized protein</fullName>
    </submittedName>
</protein>
<accession>A0A1R3GVW9</accession>
<proteinExistence type="predicted"/>
<sequence length="74" mass="8182">MGFETCQGIETVLVSPDGDYYPAIARLRFSETSNATEDEAWVLGNPIGMRKKASNRRFSDPEQAFKGLSKLPSV</sequence>
<evidence type="ECO:0000313" key="2">
    <source>
        <dbReference type="EMBL" id="OMO62187.1"/>
    </source>
</evidence>
<comment type="caution">
    <text evidence="2">The sequence shown here is derived from an EMBL/GenBank/DDBJ whole genome shotgun (WGS) entry which is preliminary data.</text>
</comment>